<organism evidence="1">
    <name type="scientific">Streptococcus salivarius</name>
    <dbReference type="NCBI Taxonomy" id="1304"/>
    <lineage>
        <taxon>Bacteria</taxon>
        <taxon>Bacillati</taxon>
        <taxon>Bacillota</taxon>
        <taxon>Bacilli</taxon>
        <taxon>Lactobacillales</taxon>
        <taxon>Streptococcaceae</taxon>
        <taxon>Streptococcus</taxon>
    </lineage>
</organism>
<sequence length="126" mass="14894">MKSYLEQLRCNCIKDVSMLPICFEAAVPIIIRWVKMEHEELVFEWILEQSGLFRALTHVVQEARRQGFDGGFQNLNQLSDAFWIQHLENYVQVQVRAEELKRREAFISEPHPLVYPNGDVQMELFN</sequence>
<reference evidence="1" key="1">
    <citation type="journal article" date="2012" name="Appl. Environ. Microbiol.">
        <title>Salivaricin D, a Novel Intrinsically Trypsin-Resistant Lantibiotic from Streptococcus salivarius 5M6c Isolated from a Healthy Infant.</title>
        <authorList>
            <person name="Birri D.J."/>
            <person name="Brede D.A."/>
            <person name="Nes I.F."/>
        </authorList>
    </citation>
    <scope>NUCLEOTIDE SEQUENCE</scope>
    <source>
        <strain evidence="1">5M6c</strain>
    </source>
</reference>
<dbReference type="AlphaFoldDB" id="H2D746"/>
<dbReference type="EMBL" id="JN564797">
    <property type="protein sequence ID" value="AEX55151.1"/>
    <property type="molecule type" value="Genomic_DNA"/>
</dbReference>
<protein>
    <submittedName>
        <fullName evidence="1">Uncharacterized protein</fullName>
    </submittedName>
</protein>
<evidence type="ECO:0000313" key="1">
    <source>
        <dbReference type="EMBL" id="AEX55151.1"/>
    </source>
</evidence>
<name>H2D746_STRSL</name>
<proteinExistence type="predicted"/>
<accession>H2D746</accession>